<feature type="transmembrane region" description="Helical" evidence="1">
    <location>
        <begin position="71"/>
        <end position="93"/>
    </location>
</feature>
<sequence>MSPARAPYRAGVPFTPSHVAAVLPLLRTPLPAAALVVGSISPDIPYYLPGARHWPTHTAWAVPTVDLALGALAWVLWHGLLCGAVVHLAPRWVRARLAGRVVVGLAPRVRSARQVALVAAALVVGAATHVLWDDFTHAGRWGTAHVPVLAERWAGLAGYRWAQYAGGVLGAVLVVWWVRRWWRRTPAVAVPVRPRSPLVWGALSGAATAAGVLAALRGGEVRAAVFAGATAGGAALLLGLVLTSLALRVAGRTGG</sequence>
<proteinExistence type="predicted"/>
<dbReference type="InterPro" id="IPR025238">
    <property type="entry name" value="DUF4184"/>
</dbReference>
<protein>
    <recommendedName>
        <fullName evidence="4">DUF4184 family protein</fullName>
    </recommendedName>
</protein>
<feature type="transmembrane region" description="Helical" evidence="1">
    <location>
        <begin position="161"/>
        <end position="178"/>
    </location>
</feature>
<keyword evidence="3" id="KW-1185">Reference proteome</keyword>
<keyword evidence="1" id="KW-1133">Transmembrane helix</keyword>
<name>A0ABP9HAQ9_9ACTN</name>
<dbReference type="EMBL" id="BAABIL010000065">
    <property type="protein sequence ID" value="GAA4965911.1"/>
    <property type="molecule type" value="Genomic_DNA"/>
</dbReference>
<feature type="transmembrane region" description="Helical" evidence="1">
    <location>
        <begin position="223"/>
        <end position="247"/>
    </location>
</feature>
<comment type="caution">
    <text evidence="2">The sequence shown here is derived from an EMBL/GenBank/DDBJ whole genome shotgun (WGS) entry which is preliminary data.</text>
</comment>
<evidence type="ECO:0000313" key="2">
    <source>
        <dbReference type="EMBL" id="GAA4965911.1"/>
    </source>
</evidence>
<evidence type="ECO:0008006" key="4">
    <source>
        <dbReference type="Google" id="ProtNLM"/>
    </source>
</evidence>
<feature type="transmembrane region" description="Helical" evidence="1">
    <location>
        <begin position="114"/>
        <end position="132"/>
    </location>
</feature>
<reference evidence="3" key="1">
    <citation type="journal article" date="2019" name="Int. J. Syst. Evol. Microbiol.">
        <title>The Global Catalogue of Microorganisms (GCM) 10K type strain sequencing project: providing services to taxonomists for standard genome sequencing and annotation.</title>
        <authorList>
            <consortium name="The Broad Institute Genomics Platform"/>
            <consortium name="The Broad Institute Genome Sequencing Center for Infectious Disease"/>
            <person name="Wu L."/>
            <person name="Ma J."/>
        </authorList>
    </citation>
    <scope>NUCLEOTIDE SEQUENCE [LARGE SCALE GENOMIC DNA]</scope>
    <source>
        <strain evidence="3">JCM 18126</strain>
    </source>
</reference>
<gene>
    <name evidence="2" type="ORF">GCM10023225_06280</name>
</gene>
<organism evidence="2 3">
    <name type="scientific">Kineococcus glutinatus</name>
    <dbReference type="NCBI Taxonomy" id="1070872"/>
    <lineage>
        <taxon>Bacteria</taxon>
        <taxon>Bacillati</taxon>
        <taxon>Actinomycetota</taxon>
        <taxon>Actinomycetes</taxon>
        <taxon>Kineosporiales</taxon>
        <taxon>Kineosporiaceae</taxon>
        <taxon>Kineococcus</taxon>
    </lineage>
</organism>
<accession>A0ABP9HAQ9</accession>
<keyword evidence="1" id="KW-0472">Membrane</keyword>
<feature type="transmembrane region" description="Helical" evidence="1">
    <location>
        <begin position="198"/>
        <end position="217"/>
    </location>
</feature>
<evidence type="ECO:0000256" key="1">
    <source>
        <dbReference type="SAM" id="Phobius"/>
    </source>
</evidence>
<dbReference type="Proteomes" id="UP001501195">
    <property type="component" value="Unassembled WGS sequence"/>
</dbReference>
<keyword evidence="1" id="KW-0812">Transmembrane</keyword>
<evidence type="ECO:0000313" key="3">
    <source>
        <dbReference type="Proteomes" id="UP001501195"/>
    </source>
</evidence>
<dbReference type="Pfam" id="PF13803">
    <property type="entry name" value="DUF4184"/>
    <property type="match status" value="1"/>
</dbReference>